<dbReference type="InterPro" id="IPR050176">
    <property type="entry name" value="LTTR"/>
</dbReference>
<keyword evidence="3" id="KW-0238">DNA-binding</keyword>
<feature type="domain" description="HTH lysR-type" evidence="5">
    <location>
        <begin position="14"/>
        <end position="71"/>
    </location>
</feature>
<dbReference type="InterPro" id="IPR036388">
    <property type="entry name" value="WH-like_DNA-bd_sf"/>
</dbReference>
<dbReference type="PANTHER" id="PTHR30579:SF7">
    <property type="entry name" value="HTH-TYPE TRANSCRIPTIONAL REGULATOR LRHA-RELATED"/>
    <property type="match status" value="1"/>
</dbReference>
<sequence>MKTRYNNEVIMNLFSSTKLKYFIAVMEEGSVSKACEKINISRTPLSRAISDLEFCLGFELFTRSKNGMIPNQCGIKLYNRVNPLYSELLKIENDLKNEINKTSLRIAITTKIPDSILSYLRNALNKNNINFNMHSIDLVHNDYSALQNFHDIIITEGNEPPTLNVTEFIIFDIFMITSNSFPKKMSNNFTVFHEFSKDEKNISIHKYFPYPTKMQPFIYNDIVSILEEIKNGDGILISTAPFVKIIKNNDTDFKITKISTKKLFLETKAKTKEINKIISSIVDSFKDLNYKDSNNDLYN</sequence>
<organism evidence="6 7">
    <name type="scientific">Salmonella enterica subsp. houtenae serovar 50:g,z51:-</name>
    <dbReference type="NCBI Taxonomy" id="1173947"/>
    <lineage>
        <taxon>Bacteria</taxon>
        <taxon>Pseudomonadati</taxon>
        <taxon>Pseudomonadota</taxon>
        <taxon>Gammaproteobacteria</taxon>
        <taxon>Enterobacterales</taxon>
        <taxon>Enterobacteriaceae</taxon>
        <taxon>Salmonella</taxon>
    </lineage>
</organism>
<evidence type="ECO:0000259" key="5">
    <source>
        <dbReference type="PROSITE" id="PS50931"/>
    </source>
</evidence>
<proteinExistence type="inferred from homology"/>
<dbReference type="Pfam" id="PF00126">
    <property type="entry name" value="HTH_1"/>
    <property type="match status" value="1"/>
</dbReference>
<dbReference type="GO" id="GO:0003700">
    <property type="term" value="F:DNA-binding transcription factor activity"/>
    <property type="evidence" value="ECO:0007669"/>
    <property type="project" value="InterPro"/>
</dbReference>
<accession>A0A2K0JIB4</accession>
<keyword evidence="4" id="KW-0804">Transcription</keyword>
<gene>
    <name evidence="6" type="ORF">RK55_018720</name>
</gene>
<dbReference type="SUPFAM" id="SSF46785">
    <property type="entry name" value="Winged helix' DNA-binding domain"/>
    <property type="match status" value="1"/>
</dbReference>
<dbReference type="PANTHER" id="PTHR30579">
    <property type="entry name" value="TRANSCRIPTIONAL REGULATOR"/>
    <property type="match status" value="1"/>
</dbReference>
<name>A0A2K0JIB4_SALHO</name>
<evidence type="ECO:0000256" key="1">
    <source>
        <dbReference type="ARBA" id="ARBA00009437"/>
    </source>
</evidence>
<dbReference type="EMBL" id="JWSP02000004">
    <property type="protein sequence ID" value="PNO35012.1"/>
    <property type="molecule type" value="Genomic_DNA"/>
</dbReference>
<protein>
    <submittedName>
        <fullName evidence="6">LysR family transcriptional regulator</fullName>
    </submittedName>
</protein>
<dbReference type="PROSITE" id="PS50931">
    <property type="entry name" value="HTH_LYSR"/>
    <property type="match status" value="1"/>
</dbReference>
<evidence type="ECO:0000256" key="2">
    <source>
        <dbReference type="ARBA" id="ARBA00023015"/>
    </source>
</evidence>
<evidence type="ECO:0000313" key="6">
    <source>
        <dbReference type="EMBL" id="PNO35012.1"/>
    </source>
</evidence>
<comment type="similarity">
    <text evidence="1">Belongs to the LysR transcriptional regulatory family.</text>
</comment>
<dbReference type="Proteomes" id="UP000236163">
    <property type="component" value="Unassembled WGS sequence"/>
</dbReference>
<reference evidence="7" key="1">
    <citation type="submission" date="2017-12" db="EMBL/GenBank/DDBJ databases">
        <title>FDA dAtabase for Regulatory Grade micrObial Sequences (FDA-ARGOS): Supporting development and validation of Infectious Disease Dx tests.</title>
        <authorList>
            <person name="Sichtig H."/>
            <person name="Tallon L."/>
            <person name="Sadzewicz L."/>
            <person name="Sengamalay N."/>
            <person name="Nagaraj S."/>
            <person name="Vavikolanu K."/>
            <person name="Aluvathingal J."/>
            <person name="Nadendla S."/>
            <person name="Pirone D.C."/>
            <person name="Hoffman M."/>
            <person name="Muruvanda T."/>
            <person name="Allard M."/>
            <person name="Evans P."/>
        </authorList>
    </citation>
    <scope>NUCLEOTIDE SEQUENCE [LARGE SCALE GENOMIC DNA]</scope>
    <source>
        <strain evidence="7">FDAARGOS_55</strain>
    </source>
</reference>
<evidence type="ECO:0000256" key="4">
    <source>
        <dbReference type="ARBA" id="ARBA00023163"/>
    </source>
</evidence>
<dbReference type="InterPro" id="IPR036390">
    <property type="entry name" value="WH_DNA-bd_sf"/>
</dbReference>
<dbReference type="InterPro" id="IPR000847">
    <property type="entry name" value="LysR_HTH_N"/>
</dbReference>
<dbReference type="Gene3D" id="1.10.10.10">
    <property type="entry name" value="Winged helix-like DNA-binding domain superfamily/Winged helix DNA-binding domain"/>
    <property type="match status" value="1"/>
</dbReference>
<dbReference type="AlphaFoldDB" id="A0A2K0JIB4"/>
<evidence type="ECO:0000313" key="7">
    <source>
        <dbReference type="Proteomes" id="UP000236163"/>
    </source>
</evidence>
<evidence type="ECO:0000256" key="3">
    <source>
        <dbReference type="ARBA" id="ARBA00023125"/>
    </source>
</evidence>
<keyword evidence="2" id="KW-0805">Transcription regulation</keyword>
<comment type="caution">
    <text evidence="6">The sequence shown here is derived from an EMBL/GenBank/DDBJ whole genome shotgun (WGS) entry which is preliminary data.</text>
</comment>
<dbReference type="GO" id="GO:0003677">
    <property type="term" value="F:DNA binding"/>
    <property type="evidence" value="ECO:0007669"/>
    <property type="project" value="UniProtKB-KW"/>
</dbReference>